<dbReference type="AlphaFoldDB" id="A0AAV0VJ29"/>
<gene>
    <name evidence="1" type="ORF">MEUPH1_LOCUS127</name>
</gene>
<dbReference type="EMBL" id="CARXXK010000001">
    <property type="protein sequence ID" value="CAI6342776.1"/>
    <property type="molecule type" value="Genomic_DNA"/>
</dbReference>
<proteinExistence type="predicted"/>
<protein>
    <submittedName>
        <fullName evidence="1">Uncharacterized protein</fullName>
    </submittedName>
</protein>
<keyword evidence="2" id="KW-1185">Reference proteome</keyword>
<evidence type="ECO:0000313" key="2">
    <source>
        <dbReference type="Proteomes" id="UP001160148"/>
    </source>
</evidence>
<dbReference type="Proteomes" id="UP001160148">
    <property type="component" value="Unassembled WGS sequence"/>
</dbReference>
<name>A0AAV0VJ29_9HEMI</name>
<dbReference type="PANTHER" id="PTHR31025">
    <property type="entry name" value="SI:CH211-196P9.1-RELATED"/>
    <property type="match status" value="1"/>
</dbReference>
<accession>A0AAV0VJ29</accession>
<comment type="caution">
    <text evidence="1">The sequence shown here is derived from an EMBL/GenBank/DDBJ whole genome shotgun (WGS) entry which is preliminary data.</text>
</comment>
<dbReference type="PANTHER" id="PTHR31025:SF9">
    <property type="entry name" value="SI:DKEY-286J15.1"/>
    <property type="match status" value="1"/>
</dbReference>
<reference evidence="1 2" key="1">
    <citation type="submission" date="2023-01" db="EMBL/GenBank/DDBJ databases">
        <authorList>
            <person name="Whitehead M."/>
        </authorList>
    </citation>
    <scope>NUCLEOTIDE SEQUENCE [LARGE SCALE GENOMIC DNA]</scope>
</reference>
<evidence type="ECO:0000313" key="1">
    <source>
        <dbReference type="EMBL" id="CAI6342776.1"/>
    </source>
</evidence>
<sequence length="551" mass="63890">MNDIFHNIEDYPANFTCAEYVPIDNGVSEMSHNTNGHSAQFTSMYKHSTFVDPEGKLKVLLTEWNLEVVYQTCLDQLIDFEVLGLMNEKHVEILLSDFPLGIRIKFENRVKRYQEKEIQAIISEPFTVDKSSSYQVAINNTGSSSQSPTSLSETNVFQLQNVLTSSAQGSLIFDYYNKNKILNESCRNILVEIIISDVIKRDVVMTLKLANCIAEAIVGSFPTEIKDSYFIKDSITKSPKGKLYIKYYNTVRSMKQNGLIETVRKEKLKKQVSRTMDRDNNIHVAEPNSEQDSTYLMDTDLTWPEVEEIWKKTVNFRQNFIKENDTRAIFDKFHHYTKPMGYKLVDIDFKNVYPEHQQLNLEFDRIYSKLITVLNERVKDCASRKLLEQLNSTQDLSVDSKSLIVLYLLHSIFIPTSKKVTRDENGKKGFIKFSIKDSQNAFIIIKPTAVEMDATLQNMSSKRPIQPCVLVIGSLMDPKQILIYFDTIKYKMFSALKAYDMCFKIFHVFNVEYPIESHDVWLFIQTFFYNIKTKYDKSNVLIKQISVELNT</sequence>
<organism evidence="1 2">
    <name type="scientific">Macrosiphum euphorbiae</name>
    <name type="common">potato aphid</name>
    <dbReference type="NCBI Taxonomy" id="13131"/>
    <lineage>
        <taxon>Eukaryota</taxon>
        <taxon>Metazoa</taxon>
        <taxon>Ecdysozoa</taxon>
        <taxon>Arthropoda</taxon>
        <taxon>Hexapoda</taxon>
        <taxon>Insecta</taxon>
        <taxon>Pterygota</taxon>
        <taxon>Neoptera</taxon>
        <taxon>Paraneoptera</taxon>
        <taxon>Hemiptera</taxon>
        <taxon>Sternorrhyncha</taxon>
        <taxon>Aphidomorpha</taxon>
        <taxon>Aphidoidea</taxon>
        <taxon>Aphididae</taxon>
        <taxon>Macrosiphini</taxon>
        <taxon>Macrosiphum</taxon>
    </lineage>
</organism>